<comment type="caution">
    <text evidence="2">The sequence shown here is derived from an EMBL/GenBank/DDBJ whole genome shotgun (WGS) entry which is preliminary data.</text>
</comment>
<accession>A0ABS5PM60</accession>
<sequence length="2146" mass="238896">MKKYLSMILIVALLISSVPISAAADESPLFTYSVNYSGYASFEDFIVAQSLPLKVDNFSTGKTLYINKADYDKYGLVVYGNEKIINYDSLPVGYPHENSSAEEIYNDKKTGTTGYRYLGYSASGEVVTNAYYPPDAPLSDKNKWIEEYSDVKGAPASWQVVKDGNLREYMTAHWIGGNGINTNPNDINTQYTVETINNTRSMGALNAYPIDGVTDSYKRTLLLTAGGWYTNFSVRTERGKYYQTWIGDGMASNARVDQWLTLNLQNNDIAVTMASDQQFVEVNTSYTAVIVPDNQYMKKEHVKQFEASISKDGSVIDSAEAAFSVLRKTVNRTVRINRSELVVGTQEVEISGSYVLDTIFKNDPKKSGNLTRKVIVTVEEPAVPTASCLVTANPRYKTSSGSDVDVSITADISLYKVTTANVANIAVWLDGECQYASVINPTVTFHRTIDGAPFADNPDKKIKQPWNVTVDVTLKDGRVLEASGDDMTVVVGEPKPPEVKVNAPKTAKVGDTKGITVRGSSVTGALDYLILNDGSTDIAVEHPTDGYLNKQYEFTREGEQTFTGVAIDTLGYSGYGEDTTMVLPPTVDAVIHTEGQLKPYRKITVSSMQSDSPDKFPIVDSQTDWWVSSGTVNAASGVYSPADPDGSRKFDFGVPTAGTINTSVTLKNTLGYEGQASKIITITPDEPPEAALSVVNKVYRDPSNSNTATISVLNESTSKDGDAIGSIQVSYWYDHDGDNRFDDEVQHIAYWGAPKRNADGSENKDYSFNVSSVGKYYVALSVAETYTPMPGMESSAVYLYDSTYDGSVNQNHIVEVDNIPPSTAVTVKAPKHINLKLQTGNSGLSPEMLTAYINGSLTTQLKSENIFIDSFEIVNQPVGYEMVSSQGLSTDSLYGVSAPLGYTTGYSNKVYMTVGDYPEEFLLGCKITNLDTGQVITPSHWCPANFFNYGDSPVYSVNDMLAYTSSIYSYPASEHAVTSYNDMITQNPDASIFYMQKYYFYYKRDYSITAYALVEITKDFQIKWHKVQDFDLTYDDQSRPWIAAYKDMPDSVLYYFQGYYHAYNVKTGQDTIVSYQDDNINASNIVQGSQFVNHAPQNTMNITIDEGAAYPVEDKNGDTDYYAPFYMNYDHMLAPANVGTFCVSTGSWAGTHNQYIEFNYVERAEQNYIYLRQLFDAGVWAYNVQTKNYFYTNTKNQLEKLSENTYYVLLGSDDFSYISANESNQLANLITQKQLITTNQSDKLGSALRMSQYTELGNALINLQDQGSAEAETILVTVGDPLSIASLYHDYENDARYDFRADIVHTDPYYYENSMGVSGYHNTQFRGDEIIFDKVGKYDMDFYVRDNPVGKNDALDKYRYWSRDKMHQTVLVHRKPVADFYYNWNPQAFEDLSYDYDHKSDPDRGIKQIEVQYRLNSEPWQPGILPTGYAGISGTYMRLRAKDVEGVWSDWTEKTIATPPPQHYLLSITADLQSSNAGNPLTAFRPGNYVQWYNINVRDSGRFQPEHRLEIRLLESNGLPVENVPMMVVDDYSKISGNFYDWNWQPQDFYIPDVVGLENKTYQMEIAMVSTITGERHYVRKDITLYANDPPSLSASLAATALYQGRDNVVYLNVSDPNLDNLSLSVEVKKDGEVYLSKSYMKSYPYDTTTLTLPNLETGNYAVTATVNDGAATATQILVFTVIPNTPPAVAVNVASLYLFETDTNTAFVSVYDAEGDDLALDVTVLKDGTVYRTFSYNKTSPYTDEVITLNNLSAGTYTVRAFAADDYGNATATATFPVYVNSPPYITAEIAFPEVLDGDSNTLTTHLTDIDPQNLFVQTELYKEGVLYSRQNTTVAPVGGIYSDVLFTFPNLPIGSYLGQVAAWDGYATSNYVNYSFNVIPRNLPPSVTVGVTPETLYAGQKATVAMLFDDGDHEPLTVTLTVIKDGTTYDVSTFPVAWLGTQYEMIKKSYDNLPEGTYTAKAVVSDGTATDEDVKTFIVQPLHISDFEITGAWNHWDGRTDYRGIYLTPNAHRFLSLETVTFHASVQGLPETVAVMLSPELMAMTYTDPYGVVYEYEELVGYDVSFPLALSMVSYDEASAMSNWEGTYLLPLAPSTLSWEDIRKRSPYEAELTASQELSSVKASIDDVEITGNIYDRISLQPVY</sequence>
<keyword evidence="3" id="KW-1185">Reference proteome</keyword>
<evidence type="ECO:0000313" key="3">
    <source>
        <dbReference type="Proteomes" id="UP000746471"/>
    </source>
</evidence>
<dbReference type="RefSeq" id="WP_213235772.1">
    <property type="nucleotide sequence ID" value="NZ_JAHBCL010000006.1"/>
</dbReference>
<evidence type="ECO:0000256" key="1">
    <source>
        <dbReference type="SAM" id="SignalP"/>
    </source>
</evidence>
<dbReference type="Proteomes" id="UP000746471">
    <property type="component" value="Unassembled WGS sequence"/>
</dbReference>
<organism evidence="2 3">
    <name type="scientific">Fusibacter paucivorans</name>
    <dbReference type="NCBI Taxonomy" id="76009"/>
    <lineage>
        <taxon>Bacteria</taxon>
        <taxon>Bacillati</taxon>
        <taxon>Bacillota</taxon>
        <taxon>Clostridia</taxon>
        <taxon>Eubacteriales</taxon>
        <taxon>Eubacteriales Family XII. Incertae Sedis</taxon>
        <taxon>Fusibacter</taxon>
    </lineage>
</organism>
<evidence type="ECO:0000313" key="2">
    <source>
        <dbReference type="EMBL" id="MBS7525987.1"/>
    </source>
</evidence>
<dbReference type="EMBL" id="JAHBCL010000006">
    <property type="protein sequence ID" value="MBS7525987.1"/>
    <property type="molecule type" value="Genomic_DNA"/>
</dbReference>
<dbReference type="NCBIfam" id="NF047340">
    <property type="entry name" value="Athe_2463_dom"/>
    <property type="match status" value="1"/>
</dbReference>
<name>A0ABS5PM60_9FIRM</name>
<keyword evidence="1" id="KW-0732">Signal</keyword>
<feature type="signal peptide" evidence="1">
    <location>
        <begin position="1"/>
        <end position="23"/>
    </location>
</feature>
<gene>
    <name evidence="2" type="ORF">KHM83_04750</name>
</gene>
<proteinExistence type="predicted"/>
<protein>
    <submittedName>
        <fullName evidence="2">Uncharacterized protein</fullName>
    </submittedName>
</protein>
<feature type="chain" id="PRO_5045364220" evidence="1">
    <location>
        <begin position="24"/>
        <end position="2146"/>
    </location>
</feature>
<reference evidence="2 3" key="1">
    <citation type="submission" date="2021-05" db="EMBL/GenBank/DDBJ databases">
        <title>Fusibacter ferrireducens sp. nov., an anaerobic, sulfur- and Fe-reducing bacterium isolated from the mangrove sediment.</title>
        <authorList>
            <person name="Qiu D."/>
        </authorList>
    </citation>
    <scope>NUCLEOTIDE SEQUENCE [LARGE SCALE GENOMIC DNA]</scope>
    <source>
        <strain evidence="2 3">DSM 12116</strain>
    </source>
</reference>